<name>A0ABS7Z5V5_9SPHI</name>
<accession>A0ABS7Z5V5</accession>
<comment type="caution">
    <text evidence="1">The sequence shown here is derived from an EMBL/GenBank/DDBJ whole genome shotgun (WGS) entry which is preliminary data.</text>
</comment>
<evidence type="ECO:0000313" key="1">
    <source>
        <dbReference type="EMBL" id="MCA5005540.1"/>
    </source>
</evidence>
<organism evidence="1 2">
    <name type="scientific">Sphingobacterium bovistauri</name>
    <dbReference type="NCBI Taxonomy" id="2781959"/>
    <lineage>
        <taxon>Bacteria</taxon>
        <taxon>Pseudomonadati</taxon>
        <taxon>Bacteroidota</taxon>
        <taxon>Sphingobacteriia</taxon>
        <taxon>Sphingobacteriales</taxon>
        <taxon>Sphingobacteriaceae</taxon>
        <taxon>Sphingobacterium</taxon>
    </lineage>
</organism>
<gene>
    <name evidence="1" type="ORF">IPZ78_10290</name>
</gene>
<dbReference type="RefSeq" id="WP_225553373.1">
    <property type="nucleotide sequence ID" value="NZ_JADEYP010000017.1"/>
</dbReference>
<evidence type="ECO:0000313" key="2">
    <source>
        <dbReference type="Proteomes" id="UP001165302"/>
    </source>
</evidence>
<proteinExistence type="predicted"/>
<keyword evidence="2" id="KW-1185">Reference proteome</keyword>
<protein>
    <submittedName>
        <fullName evidence="1">Uncharacterized protein</fullName>
    </submittedName>
</protein>
<dbReference type="EMBL" id="JADEYP010000017">
    <property type="protein sequence ID" value="MCA5005540.1"/>
    <property type="molecule type" value="Genomic_DNA"/>
</dbReference>
<dbReference type="Proteomes" id="UP001165302">
    <property type="component" value="Unassembled WGS sequence"/>
</dbReference>
<reference evidence="1" key="1">
    <citation type="submission" date="2020-10" db="EMBL/GenBank/DDBJ databases">
        <authorList>
            <person name="Lu T."/>
            <person name="Wang Q."/>
            <person name="Han X."/>
        </authorList>
    </citation>
    <scope>NUCLEOTIDE SEQUENCE</scope>
    <source>
        <strain evidence="1">WQ 366</strain>
    </source>
</reference>
<sequence>MRLNKFYCDAGRDFINVSIDLWDDFKKFYNRYIPNEEYEIVYKHVDNLKFQIVGPNVINDFLQGQLEIIRILVSKEEGFDVHEKLIILKQSISEFSMIKHLISGSDHPIVCGYLDFINNIILPIYKIKNDLYETQLNIKHHKSFVRLSPEEFGNVHLNIKTIKSGDLEIINKYFDSIIPDKSQRVKFKQEIFNERVNTKVYDLNVRDAKKFCAFFKYLIGADYLVIEKKSLAKWMNRKFKRMDNGKSIGTIETLKKYLNGEYDPRLLYKLNL</sequence>